<dbReference type="Proteomes" id="UP000651010">
    <property type="component" value="Unassembled WGS sequence"/>
</dbReference>
<dbReference type="Gene3D" id="1.10.287.1700">
    <property type="match status" value="1"/>
</dbReference>
<dbReference type="InterPro" id="IPR053716">
    <property type="entry name" value="Flag_assembly_chemotaxis_eff"/>
</dbReference>
<proteinExistence type="predicted"/>
<evidence type="ECO:0000313" key="1">
    <source>
        <dbReference type="EMBL" id="MBE1161430.1"/>
    </source>
</evidence>
<organism evidence="1 2">
    <name type="scientific">Dyella acidiphila</name>
    <dbReference type="NCBI Taxonomy" id="2775866"/>
    <lineage>
        <taxon>Bacteria</taxon>
        <taxon>Pseudomonadati</taxon>
        <taxon>Pseudomonadota</taxon>
        <taxon>Gammaproteobacteria</taxon>
        <taxon>Lysobacterales</taxon>
        <taxon>Rhodanobacteraceae</taxon>
        <taxon>Dyella</taxon>
    </lineage>
</organism>
<dbReference type="InterPro" id="IPR031869">
    <property type="entry name" value="YscO-like"/>
</dbReference>
<accession>A0ABR9GBL5</accession>
<name>A0ABR9GBL5_9GAMM</name>
<sequence>MSDGTGKFPLEPLCTVRGMRLRKLEAELKACRAHWSAAEQQRAEAAERCAQTVQQRQDFAARSWRELFEQGAPTAEAMRRHEHHLALLDQLIAQCQAELAQRTRERDDAAAALDLAATAWQRAHHKLDALGELKQEWLRQTRSRQALHEEHGLEELMLRQTRSR</sequence>
<evidence type="ECO:0000313" key="2">
    <source>
        <dbReference type="Proteomes" id="UP000651010"/>
    </source>
</evidence>
<dbReference type="EMBL" id="JACZZA010000008">
    <property type="protein sequence ID" value="MBE1161430.1"/>
    <property type="molecule type" value="Genomic_DNA"/>
</dbReference>
<keyword evidence="2" id="KW-1185">Reference proteome</keyword>
<dbReference type="RefSeq" id="WP_192556283.1">
    <property type="nucleotide sequence ID" value="NZ_JACZZA010000008.1"/>
</dbReference>
<gene>
    <name evidence="1" type="ORF">IGX34_13680</name>
</gene>
<evidence type="ECO:0008006" key="3">
    <source>
        <dbReference type="Google" id="ProtNLM"/>
    </source>
</evidence>
<comment type="caution">
    <text evidence="1">The sequence shown here is derived from an EMBL/GenBank/DDBJ whole genome shotgun (WGS) entry which is preliminary data.</text>
</comment>
<reference evidence="1 2" key="1">
    <citation type="submission" date="2020-09" db="EMBL/GenBank/DDBJ databases">
        <title>Dyella sp. 7MK23 isolated from forest soil.</title>
        <authorList>
            <person name="Fu J."/>
        </authorList>
    </citation>
    <scope>NUCLEOTIDE SEQUENCE [LARGE SCALE GENOMIC DNA]</scope>
    <source>
        <strain evidence="1 2">7MK23</strain>
    </source>
</reference>
<protein>
    <recommendedName>
        <fullName evidence="3">Type III secretion protein</fullName>
    </recommendedName>
</protein>
<dbReference type="Pfam" id="PF16789">
    <property type="entry name" value="YscO-like"/>
    <property type="match status" value="1"/>
</dbReference>